<keyword evidence="3" id="KW-0813">Transport</keyword>
<keyword evidence="13" id="KW-1185">Reference proteome</keyword>
<protein>
    <submittedName>
        <fullName evidence="12">GTP-binding protein</fullName>
    </submittedName>
</protein>
<keyword evidence="7" id="KW-0342">GTP-binding</keyword>
<evidence type="ECO:0000256" key="5">
    <source>
        <dbReference type="ARBA" id="ARBA00022741"/>
    </source>
</evidence>
<comment type="similarity">
    <text evidence="2">Belongs to the small GTPase superfamily. Rab family.</text>
</comment>
<dbReference type="PRINTS" id="PR00449">
    <property type="entry name" value="RASTRNSFRMNG"/>
</dbReference>
<dbReference type="InterPro" id="IPR027417">
    <property type="entry name" value="P-loop_NTPase"/>
</dbReference>
<dbReference type="InterPro" id="IPR050305">
    <property type="entry name" value="Small_GTPase_Rab"/>
</dbReference>
<comment type="function">
    <text evidence="11">Protein transport. Probably involved in vesicular traffic.</text>
</comment>
<accession>A0A9W8APK1</accession>
<dbReference type="CDD" id="cd01867">
    <property type="entry name" value="Rab8_Rab10_Rab13_like"/>
    <property type="match status" value="1"/>
</dbReference>
<dbReference type="GO" id="GO:0003924">
    <property type="term" value="F:GTPase activity"/>
    <property type="evidence" value="ECO:0007669"/>
    <property type="project" value="InterPro"/>
</dbReference>
<evidence type="ECO:0000256" key="8">
    <source>
        <dbReference type="ARBA" id="ARBA00023136"/>
    </source>
</evidence>
<evidence type="ECO:0000256" key="4">
    <source>
        <dbReference type="ARBA" id="ARBA00022475"/>
    </source>
</evidence>
<dbReference type="PROSITE" id="PS51420">
    <property type="entry name" value="RHO"/>
    <property type="match status" value="1"/>
</dbReference>
<comment type="subcellular location">
    <subcellularLocation>
        <location evidence="1">Cell membrane</location>
        <topology evidence="1">Lipid-anchor</topology>
        <orientation evidence="1">Cytoplasmic side</orientation>
    </subcellularLocation>
</comment>
<dbReference type="PROSITE" id="PS51419">
    <property type="entry name" value="RAB"/>
    <property type="match status" value="1"/>
</dbReference>
<dbReference type="SMART" id="SM00174">
    <property type="entry name" value="RHO"/>
    <property type="match status" value="1"/>
</dbReference>
<dbReference type="OrthoDB" id="9989112at2759"/>
<evidence type="ECO:0000256" key="7">
    <source>
        <dbReference type="ARBA" id="ARBA00023134"/>
    </source>
</evidence>
<reference evidence="12" key="1">
    <citation type="submission" date="2022-07" db="EMBL/GenBank/DDBJ databases">
        <title>Phylogenomic reconstructions and comparative analyses of Kickxellomycotina fungi.</title>
        <authorList>
            <person name="Reynolds N.K."/>
            <person name="Stajich J.E."/>
            <person name="Barry K."/>
            <person name="Grigoriev I.V."/>
            <person name="Crous P."/>
            <person name="Smith M.E."/>
        </authorList>
    </citation>
    <scope>NUCLEOTIDE SEQUENCE</scope>
    <source>
        <strain evidence="12">RSA 1196</strain>
    </source>
</reference>
<dbReference type="GO" id="GO:0005886">
    <property type="term" value="C:plasma membrane"/>
    <property type="evidence" value="ECO:0007669"/>
    <property type="project" value="UniProtKB-SubCell"/>
</dbReference>
<keyword evidence="4" id="KW-1003">Cell membrane</keyword>
<dbReference type="EMBL" id="JANBPY010003146">
    <property type="protein sequence ID" value="KAJ1952588.1"/>
    <property type="molecule type" value="Genomic_DNA"/>
</dbReference>
<dbReference type="GO" id="GO:0015031">
    <property type="term" value="P:protein transport"/>
    <property type="evidence" value="ECO:0007669"/>
    <property type="project" value="UniProtKB-KW"/>
</dbReference>
<name>A0A9W8APK1_9FUNG</name>
<gene>
    <name evidence="12" type="primary">SEC4</name>
    <name evidence="12" type="ORF">IWQ62_006189</name>
</gene>
<evidence type="ECO:0000313" key="13">
    <source>
        <dbReference type="Proteomes" id="UP001150925"/>
    </source>
</evidence>
<dbReference type="GO" id="GO:0005525">
    <property type="term" value="F:GTP binding"/>
    <property type="evidence" value="ECO:0007669"/>
    <property type="project" value="UniProtKB-KW"/>
</dbReference>
<dbReference type="PANTHER" id="PTHR47980">
    <property type="entry name" value="LD44762P"/>
    <property type="match status" value="1"/>
</dbReference>
<dbReference type="Gene3D" id="3.40.50.300">
    <property type="entry name" value="P-loop containing nucleotide triphosphate hydrolases"/>
    <property type="match status" value="1"/>
</dbReference>
<dbReference type="NCBIfam" id="TIGR00231">
    <property type="entry name" value="small_GTP"/>
    <property type="match status" value="1"/>
</dbReference>
<evidence type="ECO:0000256" key="2">
    <source>
        <dbReference type="ARBA" id="ARBA00006270"/>
    </source>
</evidence>
<keyword evidence="6" id="KW-0653">Protein transport</keyword>
<keyword evidence="8" id="KW-0472">Membrane</keyword>
<evidence type="ECO:0000256" key="9">
    <source>
        <dbReference type="ARBA" id="ARBA00023288"/>
    </source>
</evidence>
<keyword evidence="9" id="KW-0449">Lipoprotein</keyword>
<dbReference type="SMART" id="SM00175">
    <property type="entry name" value="RAB"/>
    <property type="match status" value="1"/>
</dbReference>
<organism evidence="12 13">
    <name type="scientific">Dispira parvispora</name>
    <dbReference type="NCBI Taxonomy" id="1520584"/>
    <lineage>
        <taxon>Eukaryota</taxon>
        <taxon>Fungi</taxon>
        <taxon>Fungi incertae sedis</taxon>
        <taxon>Zoopagomycota</taxon>
        <taxon>Kickxellomycotina</taxon>
        <taxon>Dimargaritomycetes</taxon>
        <taxon>Dimargaritales</taxon>
        <taxon>Dimargaritaceae</taxon>
        <taxon>Dispira</taxon>
    </lineage>
</organism>
<dbReference type="InterPro" id="IPR001806">
    <property type="entry name" value="Small_GTPase"/>
</dbReference>
<evidence type="ECO:0000256" key="10">
    <source>
        <dbReference type="ARBA" id="ARBA00023289"/>
    </source>
</evidence>
<dbReference type="SMART" id="SM00173">
    <property type="entry name" value="RAS"/>
    <property type="match status" value="1"/>
</dbReference>
<sequence>MSSGKSASYDYLIKLLLIGDSGVGKSCLLLRFSDDSFTPSFITTIGIDFKIRTIELDGKRIKLQIWDTAGQERFRTITTAYYRGAMGILLVYDVTDERSFNNIHNWIRNVEQHANEGVNRVLIGNKCDMEEKKVISREQGQALADENGIAFLETSAKSNINVDEAFFALARDIKKRLIDSDEARAQNRPAASNVDISGAGGMNNTASEYLKKNGCC</sequence>
<dbReference type="SUPFAM" id="SSF52540">
    <property type="entry name" value="P-loop containing nucleoside triphosphate hydrolases"/>
    <property type="match status" value="1"/>
</dbReference>
<comment type="caution">
    <text evidence="12">The sequence shown here is derived from an EMBL/GenBank/DDBJ whole genome shotgun (WGS) entry which is preliminary data.</text>
</comment>
<keyword evidence="5" id="KW-0547">Nucleotide-binding</keyword>
<dbReference type="Pfam" id="PF00071">
    <property type="entry name" value="Ras"/>
    <property type="match status" value="1"/>
</dbReference>
<dbReference type="SMART" id="SM00176">
    <property type="entry name" value="RAN"/>
    <property type="match status" value="1"/>
</dbReference>
<evidence type="ECO:0000313" key="12">
    <source>
        <dbReference type="EMBL" id="KAJ1952588.1"/>
    </source>
</evidence>
<dbReference type="AlphaFoldDB" id="A0A9W8APK1"/>
<evidence type="ECO:0000256" key="1">
    <source>
        <dbReference type="ARBA" id="ARBA00004342"/>
    </source>
</evidence>
<proteinExistence type="inferred from homology"/>
<evidence type="ECO:0000256" key="6">
    <source>
        <dbReference type="ARBA" id="ARBA00022927"/>
    </source>
</evidence>
<dbReference type="FunFam" id="3.40.50.300:FF:000363">
    <property type="entry name" value="Secretion related GTPase srgA"/>
    <property type="match status" value="1"/>
</dbReference>
<evidence type="ECO:0000256" key="3">
    <source>
        <dbReference type="ARBA" id="ARBA00022448"/>
    </source>
</evidence>
<dbReference type="PROSITE" id="PS51421">
    <property type="entry name" value="RAS"/>
    <property type="match status" value="1"/>
</dbReference>
<evidence type="ECO:0000256" key="11">
    <source>
        <dbReference type="ARBA" id="ARBA00025673"/>
    </source>
</evidence>
<dbReference type="Proteomes" id="UP001150925">
    <property type="component" value="Unassembled WGS sequence"/>
</dbReference>
<dbReference type="InterPro" id="IPR005225">
    <property type="entry name" value="Small_GTP-bd"/>
</dbReference>
<keyword evidence="10" id="KW-0636">Prenylation</keyword>